<protein>
    <submittedName>
        <fullName evidence="9">PDR/VanB family oxidoreductase</fullName>
    </submittedName>
</protein>
<reference evidence="9" key="1">
    <citation type="journal article" date="2023" name="Microbiol Resour">
        <title>Genome Sequences of Rhodoplanes serenus and Two Thermotolerant Strains, Rhodoplanes tepidamans and 'Rhodoplanes cryptolactis,' Further Refine the Genus.</title>
        <authorList>
            <person name="Rayyan A.A."/>
            <person name="Kyndt J.A."/>
        </authorList>
    </citation>
    <scope>NUCLEOTIDE SEQUENCE</scope>
    <source>
        <strain evidence="9">DSM 9987</strain>
    </source>
</reference>
<name>A0ABT5J7M7_RHOTP</name>
<dbReference type="InterPro" id="IPR012675">
    <property type="entry name" value="Beta-grasp_dom_sf"/>
</dbReference>
<proteinExistence type="predicted"/>
<dbReference type="Proteomes" id="UP001165652">
    <property type="component" value="Unassembled WGS sequence"/>
</dbReference>
<organism evidence="9 10">
    <name type="scientific">Rhodoplanes tepidamans</name>
    <name type="common">Rhodoplanes cryptolactis</name>
    <dbReference type="NCBI Taxonomy" id="200616"/>
    <lineage>
        <taxon>Bacteria</taxon>
        <taxon>Pseudomonadati</taxon>
        <taxon>Pseudomonadota</taxon>
        <taxon>Alphaproteobacteria</taxon>
        <taxon>Hyphomicrobiales</taxon>
        <taxon>Nitrobacteraceae</taxon>
        <taxon>Rhodoplanes</taxon>
    </lineage>
</organism>
<dbReference type="InterPro" id="IPR006058">
    <property type="entry name" value="2Fe2S_fd_BS"/>
</dbReference>
<dbReference type="SUPFAM" id="SSF54292">
    <property type="entry name" value="2Fe-2S ferredoxin-like"/>
    <property type="match status" value="1"/>
</dbReference>
<evidence type="ECO:0000256" key="5">
    <source>
        <dbReference type="ARBA" id="ARBA00023004"/>
    </source>
</evidence>
<keyword evidence="3" id="KW-0479">Metal-binding</keyword>
<dbReference type="InterPro" id="IPR001041">
    <property type="entry name" value="2Fe-2S_ferredoxin-type"/>
</dbReference>
<dbReference type="CDD" id="cd00207">
    <property type="entry name" value="fer2"/>
    <property type="match status" value="1"/>
</dbReference>
<dbReference type="PRINTS" id="PR00409">
    <property type="entry name" value="PHDIOXRDTASE"/>
</dbReference>
<dbReference type="PROSITE" id="PS00197">
    <property type="entry name" value="2FE2S_FER_1"/>
    <property type="match status" value="1"/>
</dbReference>
<dbReference type="Gene3D" id="2.40.30.10">
    <property type="entry name" value="Translation factors"/>
    <property type="match status" value="1"/>
</dbReference>
<reference evidence="9" key="2">
    <citation type="submission" date="2023-02" db="EMBL/GenBank/DDBJ databases">
        <authorList>
            <person name="Rayyan A."/>
            <person name="Meyer T."/>
            <person name="Kyndt J.A."/>
        </authorList>
    </citation>
    <scope>NUCLEOTIDE SEQUENCE</scope>
    <source>
        <strain evidence="9">DSM 9987</strain>
    </source>
</reference>
<dbReference type="InterPro" id="IPR050415">
    <property type="entry name" value="MRET"/>
</dbReference>
<keyword evidence="10" id="KW-1185">Reference proteome</keyword>
<dbReference type="InterPro" id="IPR036010">
    <property type="entry name" value="2Fe-2S_ferredoxin-like_sf"/>
</dbReference>
<dbReference type="Gene3D" id="3.10.20.30">
    <property type="match status" value="1"/>
</dbReference>
<dbReference type="PANTHER" id="PTHR47354">
    <property type="entry name" value="NADH OXIDOREDUCTASE HCR"/>
    <property type="match status" value="1"/>
</dbReference>
<evidence type="ECO:0000259" key="7">
    <source>
        <dbReference type="PROSITE" id="PS51085"/>
    </source>
</evidence>
<evidence type="ECO:0000256" key="3">
    <source>
        <dbReference type="ARBA" id="ARBA00022723"/>
    </source>
</evidence>
<evidence type="ECO:0000256" key="6">
    <source>
        <dbReference type="ARBA" id="ARBA00023014"/>
    </source>
</evidence>
<dbReference type="PROSITE" id="PS51085">
    <property type="entry name" value="2FE2S_FER_2"/>
    <property type="match status" value="1"/>
</dbReference>
<dbReference type="Pfam" id="PF00111">
    <property type="entry name" value="Fer2"/>
    <property type="match status" value="1"/>
</dbReference>
<dbReference type="CDD" id="cd06185">
    <property type="entry name" value="PDR_like"/>
    <property type="match status" value="1"/>
</dbReference>
<feature type="domain" description="2Fe-2S ferredoxin-type" evidence="7">
    <location>
        <begin position="229"/>
        <end position="312"/>
    </location>
</feature>
<evidence type="ECO:0000259" key="8">
    <source>
        <dbReference type="PROSITE" id="PS51384"/>
    </source>
</evidence>
<dbReference type="PANTHER" id="PTHR47354:SF1">
    <property type="entry name" value="CARNITINE MONOOXYGENASE REDUCTASE SUBUNIT"/>
    <property type="match status" value="1"/>
</dbReference>
<dbReference type="InterPro" id="IPR039261">
    <property type="entry name" value="FNR_nucleotide-bd"/>
</dbReference>
<evidence type="ECO:0000256" key="2">
    <source>
        <dbReference type="ARBA" id="ARBA00022714"/>
    </source>
</evidence>
<keyword evidence="5" id="KW-0408">Iron</keyword>
<dbReference type="SUPFAM" id="SSF52343">
    <property type="entry name" value="Ferredoxin reductase-like, C-terminal NADP-linked domain"/>
    <property type="match status" value="1"/>
</dbReference>
<evidence type="ECO:0000256" key="1">
    <source>
        <dbReference type="ARBA" id="ARBA00022630"/>
    </source>
</evidence>
<sequence length="312" mass="33121">MARTIRTVVAAAAPAGPATRRLVLTDPDGWELPSFRPGAHVDLHLPGGLVRTYSLVNDPAESDRFVIAVKREPDGRGGSILLHDAVTEGDEIGVSLPRGGLPLCGRHQTFVAGGIGVTPFLSAARALLREGRRDFVLHVVSRGTPPLADEIAPLVEEGCAVLHDTRAAARPAIADLLGPQHPDRRLHCCGPLSLIADFETATADWPDDRVHVERFVPPPVTVPPEACAYTLVLARSGREIAVPLGVGMAEALERHGVRVPCSCGGGICGTCRIDWLEGTPLHRDRALQPAEREHALLACVALSAGPRLVVDL</sequence>
<evidence type="ECO:0000313" key="9">
    <source>
        <dbReference type="EMBL" id="MDC7785637.1"/>
    </source>
</evidence>
<evidence type="ECO:0000256" key="4">
    <source>
        <dbReference type="ARBA" id="ARBA00023002"/>
    </source>
</evidence>
<feature type="domain" description="FAD-binding FR-type" evidence="8">
    <location>
        <begin position="2"/>
        <end position="104"/>
    </location>
</feature>
<keyword evidence="1" id="KW-0285">Flavoprotein</keyword>
<dbReference type="SUPFAM" id="SSF63380">
    <property type="entry name" value="Riboflavin synthase domain-like"/>
    <property type="match status" value="1"/>
</dbReference>
<keyword evidence="6" id="KW-0411">Iron-sulfur</keyword>
<dbReference type="Gene3D" id="3.40.50.80">
    <property type="entry name" value="Nucleotide-binding domain of ferredoxin-NADP reductase (FNR) module"/>
    <property type="match status" value="1"/>
</dbReference>
<evidence type="ECO:0000313" key="10">
    <source>
        <dbReference type="Proteomes" id="UP001165652"/>
    </source>
</evidence>
<dbReference type="InterPro" id="IPR017927">
    <property type="entry name" value="FAD-bd_FR_type"/>
</dbReference>
<keyword evidence="4" id="KW-0560">Oxidoreductase</keyword>
<keyword evidence="2" id="KW-0001">2Fe-2S</keyword>
<dbReference type="PROSITE" id="PS51384">
    <property type="entry name" value="FAD_FR"/>
    <property type="match status" value="1"/>
</dbReference>
<comment type="caution">
    <text evidence="9">The sequence shown here is derived from an EMBL/GenBank/DDBJ whole genome shotgun (WGS) entry which is preliminary data.</text>
</comment>
<dbReference type="EMBL" id="JAQQLI010000009">
    <property type="protein sequence ID" value="MDC7785637.1"/>
    <property type="molecule type" value="Genomic_DNA"/>
</dbReference>
<gene>
    <name evidence="9" type="ORF">PQJ73_08080</name>
</gene>
<dbReference type="InterPro" id="IPR017938">
    <property type="entry name" value="Riboflavin_synthase-like_b-brl"/>
</dbReference>
<accession>A0ABT5J7M7</accession>
<dbReference type="RefSeq" id="WP_272776485.1">
    <property type="nucleotide sequence ID" value="NZ_JAQQLI010000009.1"/>
</dbReference>